<dbReference type="Pfam" id="PF17389">
    <property type="entry name" value="Bac_rhamnosid6H"/>
    <property type="match status" value="1"/>
</dbReference>
<reference evidence="3" key="1">
    <citation type="submission" date="2021-02" db="EMBL/GenBank/DDBJ databases">
        <title>Genome sequence Cadophora malorum strain M34.</title>
        <authorList>
            <person name="Stefanovic E."/>
            <person name="Vu D."/>
            <person name="Scully C."/>
            <person name="Dijksterhuis J."/>
            <person name="Roader J."/>
            <person name="Houbraken J."/>
        </authorList>
    </citation>
    <scope>NUCLEOTIDE SEQUENCE</scope>
    <source>
        <strain evidence="3">M34</strain>
    </source>
</reference>
<dbReference type="PANTHER" id="PTHR34987">
    <property type="entry name" value="C, PUTATIVE (AFU_ORTHOLOGUE AFUA_3G02880)-RELATED"/>
    <property type="match status" value="1"/>
</dbReference>
<protein>
    <recommendedName>
        <fullName evidence="2">Alpha-L-rhamnosidase six-hairpin glycosidase domain-containing protein</fullName>
    </recommendedName>
</protein>
<feature type="chain" id="PRO_5034456104" description="Alpha-L-rhamnosidase six-hairpin glycosidase domain-containing protein" evidence="1">
    <location>
        <begin position="25"/>
        <end position="518"/>
    </location>
</feature>
<accession>A0A8H7TKY0</accession>
<proteinExistence type="predicted"/>
<sequence>MSHRLMLWACVVCLVLNLLGSVIAASLKDAPSTKISQKTSNATIFRPRRLALATSPQLPTNQFETFQLSIERPFATLGYGQEVAGYPIFEVARLTGPYPFSVALSNTYRVETFNITKTGPIEAYFLQGGQRWQSIRLLTDGTIILSDVGFRAAIPGTEPSAQGGSFESDDDLLNGIWKLGAVAANAACVEKGTQKAIWNVSSDGTIVRGMRPAIGANGTALEEYTLQFDVKIERGGMTWAVAFPFGYPNQGLLLSLTSELPSETSFVNTNFSLTPRNSITLGFGFSLVNQTTLSSYNLGTFSIPFPVHENIWYRIKTALSPNQHLAVFLNETQVFNVSLSGYYIGDSSIGTKGSFGFGGWQDQASTIKNVFIHNTTAGELLYSNSMTDPVIVLPEYGVHENYASVCLDGPKRDRLVWLGDFYHTVRIVAASTGKLDILRGTLQYFLDWQRPNALFPISPLIGYDPLTTSDAFATGASDGVENYGASLPDYQILGLISFTDYISLSNDLEWARQTWLKW</sequence>
<dbReference type="PANTHER" id="PTHR34987:SF4">
    <property type="entry name" value="ALPHA-L-RHAMNOSIDASE C-TERMINAL DOMAIN-CONTAINING PROTEIN"/>
    <property type="match status" value="1"/>
</dbReference>
<dbReference type="InterPro" id="IPR035396">
    <property type="entry name" value="Bac_rhamnosid6H"/>
</dbReference>
<organism evidence="3 4">
    <name type="scientific">Cadophora malorum</name>
    <dbReference type="NCBI Taxonomy" id="108018"/>
    <lineage>
        <taxon>Eukaryota</taxon>
        <taxon>Fungi</taxon>
        <taxon>Dikarya</taxon>
        <taxon>Ascomycota</taxon>
        <taxon>Pezizomycotina</taxon>
        <taxon>Leotiomycetes</taxon>
        <taxon>Helotiales</taxon>
        <taxon>Ploettnerulaceae</taxon>
        <taxon>Cadophora</taxon>
    </lineage>
</organism>
<dbReference type="EMBL" id="JAFJYH010000071">
    <property type="protein sequence ID" value="KAG4421115.1"/>
    <property type="molecule type" value="Genomic_DNA"/>
</dbReference>
<feature type="signal peptide" evidence="1">
    <location>
        <begin position="1"/>
        <end position="24"/>
    </location>
</feature>
<evidence type="ECO:0000313" key="3">
    <source>
        <dbReference type="EMBL" id="KAG4421115.1"/>
    </source>
</evidence>
<dbReference type="Proteomes" id="UP000664132">
    <property type="component" value="Unassembled WGS sequence"/>
</dbReference>
<evidence type="ECO:0000256" key="1">
    <source>
        <dbReference type="SAM" id="SignalP"/>
    </source>
</evidence>
<gene>
    <name evidence="3" type="ORF">IFR04_005758</name>
</gene>
<dbReference type="AlphaFoldDB" id="A0A8H7TKY0"/>
<name>A0A8H7TKY0_9HELO</name>
<dbReference type="InterPro" id="IPR012341">
    <property type="entry name" value="6hp_glycosidase-like_sf"/>
</dbReference>
<feature type="domain" description="Alpha-L-rhamnosidase six-hairpin glycosidase" evidence="2">
    <location>
        <begin position="378"/>
        <end position="459"/>
    </location>
</feature>
<evidence type="ECO:0000313" key="4">
    <source>
        <dbReference type="Proteomes" id="UP000664132"/>
    </source>
</evidence>
<dbReference type="Gene3D" id="1.50.10.10">
    <property type="match status" value="1"/>
</dbReference>
<dbReference type="Gene3D" id="2.60.120.560">
    <property type="entry name" value="Exo-inulinase, domain 1"/>
    <property type="match status" value="1"/>
</dbReference>
<keyword evidence="1" id="KW-0732">Signal</keyword>
<dbReference type="OrthoDB" id="10036721at2759"/>
<comment type="caution">
    <text evidence="3">The sequence shown here is derived from an EMBL/GenBank/DDBJ whole genome shotgun (WGS) entry which is preliminary data.</text>
</comment>
<keyword evidence="4" id="KW-1185">Reference proteome</keyword>
<evidence type="ECO:0000259" key="2">
    <source>
        <dbReference type="Pfam" id="PF17389"/>
    </source>
</evidence>
<dbReference type="GO" id="GO:0005975">
    <property type="term" value="P:carbohydrate metabolic process"/>
    <property type="evidence" value="ECO:0007669"/>
    <property type="project" value="InterPro"/>
</dbReference>